<organism evidence="9">
    <name type="scientific">marine metagenome</name>
    <dbReference type="NCBI Taxonomy" id="408172"/>
    <lineage>
        <taxon>unclassified sequences</taxon>
        <taxon>metagenomes</taxon>
        <taxon>ecological metagenomes</taxon>
    </lineage>
</organism>
<dbReference type="Gene3D" id="3.40.50.300">
    <property type="entry name" value="P-loop containing nucleotide triphosphate hydrolases"/>
    <property type="match status" value="1"/>
</dbReference>
<keyword evidence="2" id="KW-0808">Transferase</keyword>
<dbReference type="GO" id="GO:0000139">
    <property type="term" value="C:Golgi membrane"/>
    <property type="evidence" value="ECO:0007669"/>
    <property type="project" value="UniProtKB-SubCell"/>
</dbReference>
<evidence type="ECO:0000313" key="9">
    <source>
        <dbReference type="EMBL" id="SVA63925.1"/>
    </source>
</evidence>
<dbReference type="EMBL" id="UINC01015123">
    <property type="protein sequence ID" value="SVA63925.1"/>
    <property type="molecule type" value="Genomic_DNA"/>
</dbReference>
<name>A0A381XGQ7_9ZZZZ</name>
<keyword evidence="4" id="KW-0735">Signal-anchor</keyword>
<gene>
    <name evidence="9" type="ORF">METZ01_LOCUS116779</name>
</gene>
<evidence type="ECO:0008006" key="10">
    <source>
        <dbReference type="Google" id="ProtNLM"/>
    </source>
</evidence>
<evidence type="ECO:0000256" key="7">
    <source>
        <dbReference type="ARBA" id="ARBA00023136"/>
    </source>
</evidence>
<dbReference type="InterPro" id="IPR027417">
    <property type="entry name" value="P-loop_NTPase"/>
</dbReference>
<evidence type="ECO:0000256" key="8">
    <source>
        <dbReference type="ARBA" id="ARBA00023180"/>
    </source>
</evidence>
<comment type="subcellular location">
    <subcellularLocation>
        <location evidence="1">Golgi apparatus membrane</location>
        <topology evidence="1">Single-pass type II membrane protein</topology>
    </subcellularLocation>
</comment>
<protein>
    <recommendedName>
        <fullName evidence="10">Sulfotransferase domain-containing protein</fullName>
    </recommendedName>
</protein>
<keyword evidence="8" id="KW-0325">Glycoprotein</keyword>
<dbReference type="PANTHER" id="PTHR32301">
    <property type="entry name" value="COUNTIN RECEPTOR CNR3-RELATED"/>
    <property type="match status" value="1"/>
</dbReference>
<evidence type="ECO:0000256" key="2">
    <source>
        <dbReference type="ARBA" id="ARBA00022679"/>
    </source>
</evidence>
<dbReference type="GO" id="GO:0009247">
    <property type="term" value="P:glycolipid biosynthetic process"/>
    <property type="evidence" value="ECO:0007669"/>
    <property type="project" value="InterPro"/>
</dbReference>
<reference evidence="9" key="1">
    <citation type="submission" date="2018-05" db="EMBL/GenBank/DDBJ databases">
        <authorList>
            <person name="Lanie J.A."/>
            <person name="Ng W.-L."/>
            <person name="Kazmierczak K.M."/>
            <person name="Andrzejewski T.M."/>
            <person name="Davidsen T.M."/>
            <person name="Wayne K.J."/>
            <person name="Tettelin H."/>
            <person name="Glass J.I."/>
            <person name="Rusch D."/>
            <person name="Podicherti R."/>
            <person name="Tsui H.-C.T."/>
            <person name="Winkler M.E."/>
        </authorList>
    </citation>
    <scope>NUCLEOTIDE SEQUENCE</scope>
</reference>
<evidence type="ECO:0000256" key="4">
    <source>
        <dbReference type="ARBA" id="ARBA00022968"/>
    </source>
</evidence>
<dbReference type="InterPro" id="IPR053259">
    <property type="entry name" value="Golvesin-related_Golgi"/>
</dbReference>
<keyword evidence="6" id="KW-0333">Golgi apparatus</keyword>
<evidence type="ECO:0000256" key="3">
    <source>
        <dbReference type="ARBA" id="ARBA00022692"/>
    </source>
</evidence>
<accession>A0A381XGQ7</accession>
<dbReference type="AlphaFoldDB" id="A0A381XGQ7"/>
<dbReference type="GO" id="GO:0001733">
    <property type="term" value="F:galactosylceramide sulfotransferase activity"/>
    <property type="evidence" value="ECO:0007669"/>
    <property type="project" value="InterPro"/>
</dbReference>
<proteinExistence type="predicted"/>
<evidence type="ECO:0000256" key="1">
    <source>
        <dbReference type="ARBA" id="ARBA00004323"/>
    </source>
</evidence>
<keyword evidence="3" id="KW-0812">Transmembrane</keyword>
<keyword evidence="7" id="KW-0472">Membrane</keyword>
<keyword evidence="5" id="KW-1133">Transmembrane helix</keyword>
<evidence type="ECO:0000256" key="6">
    <source>
        <dbReference type="ARBA" id="ARBA00023034"/>
    </source>
</evidence>
<dbReference type="InterPro" id="IPR009729">
    <property type="entry name" value="Gal-3-0_sulfotransfrase"/>
</dbReference>
<evidence type="ECO:0000256" key="5">
    <source>
        <dbReference type="ARBA" id="ARBA00022989"/>
    </source>
</evidence>
<sequence length="269" mass="32078">MRNTIIFLHIPRTGGTTFRDILARYYHSRNVIEIKNFINTEKIIESMTKERRSSIHLIKGHLNFGIHKWIDGPYKYITFLRHPIKRTLSTFKYIKNNIIHEDYNFIQSRSLYEYLESGNNLMLDNGMTRLLAGGEYTFNVPFGSINEKHYEMAINNLDNHFAVTGITERFNESILVLANELNWKSPYYSIANKSNRIDLSIDIDELSTIKKYYHFDMKLYNYANNLLDNKINQIKNFNSKLKRFNYRNKIIGRFFIGTRLRRMSNRIFN</sequence>
<dbReference type="Pfam" id="PF06990">
    <property type="entry name" value="Gal-3-0_sulfotr"/>
    <property type="match status" value="1"/>
</dbReference>
<dbReference type="PANTHER" id="PTHR32301:SF6">
    <property type="entry name" value="GOLVESIN-RELATED"/>
    <property type="match status" value="1"/>
</dbReference>
<dbReference type="SUPFAM" id="SSF52540">
    <property type="entry name" value="P-loop containing nucleoside triphosphate hydrolases"/>
    <property type="match status" value="1"/>
</dbReference>